<dbReference type="PROSITE" id="PS50030">
    <property type="entry name" value="UBA"/>
    <property type="match status" value="1"/>
</dbReference>
<dbReference type="Gene3D" id="3.10.20.90">
    <property type="entry name" value="Phosphatidylinositol 3-kinase Catalytic Subunit, Chain A, domain 1"/>
    <property type="match status" value="1"/>
</dbReference>
<feature type="compositionally biased region" description="Basic and acidic residues" evidence="4">
    <location>
        <begin position="155"/>
        <end position="231"/>
    </location>
</feature>
<dbReference type="InterPro" id="IPR057766">
    <property type="entry name" value="Znf-C2H2_OTU1-like_C"/>
</dbReference>
<dbReference type="PROSITE" id="PS50033">
    <property type="entry name" value="UBX"/>
    <property type="match status" value="1"/>
</dbReference>
<dbReference type="GO" id="GO:1903094">
    <property type="term" value="P:negative regulation of protein K48-linked deubiquitination"/>
    <property type="evidence" value="ECO:0007669"/>
    <property type="project" value="TreeGrafter"/>
</dbReference>
<accession>A0A9Q0BQG3</accession>
<sequence>MSEVQTLMDMGFPRERVEYALQVTSNKGVEPAMEWLLAHVDDPIPSRQNAGDSGVPASSGVPPTTAEDSSAGAASSSTSGGGAGETSADSQVAKSLKCDDCGKVLKDHTEVEYHAAKTGHSNFSESTEEKKALTEEEKKAQLALIEEKLKQKRIEREEREKTEALQREKNRIKSGKDMTEAKRRMEELEMKKIVEQRKREKDEEKAARDRVRAQIEADKAARKAREQKELGNPDTAPSVSSTTVSSPPAAVKSPPRDYTETRIQVRLQDGSTLQETFNVKEQLSAVRVFIQMKTGIESPFSLMTTFPRKLFAEDDYEKPLEVLGLVPSAVITMTKTTA</sequence>
<dbReference type="Gene3D" id="1.10.8.10">
    <property type="entry name" value="DNA helicase RuvA subunit, C-terminal domain"/>
    <property type="match status" value="1"/>
</dbReference>
<protein>
    <recommendedName>
        <fullName evidence="9">UBX domain-containing protein 1</fullName>
    </recommendedName>
</protein>
<reference evidence="7" key="1">
    <citation type="journal article" date="2023" name="Genome Biol. Evol.">
        <title>Long-read-based Genome Assembly of Drosophila gunungcola Reveals Fewer Chemosensory Genes in Flower-breeding Species.</title>
        <authorList>
            <person name="Negi A."/>
            <person name="Liao B.Y."/>
            <person name="Yeh S.D."/>
        </authorList>
    </citation>
    <scope>NUCLEOTIDE SEQUENCE</scope>
    <source>
        <strain evidence="7">Sukarami</strain>
    </source>
</reference>
<evidence type="ECO:0000313" key="8">
    <source>
        <dbReference type="Proteomes" id="UP001059596"/>
    </source>
</evidence>
<dbReference type="AlphaFoldDB" id="A0A9Q0BQG3"/>
<dbReference type="InterPro" id="IPR001012">
    <property type="entry name" value="UBX_dom"/>
</dbReference>
<feature type="region of interest" description="Disordered" evidence="4">
    <location>
        <begin position="155"/>
        <end position="259"/>
    </location>
</feature>
<evidence type="ECO:0000256" key="4">
    <source>
        <dbReference type="SAM" id="MobiDB-lite"/>
    </source>
</evidence>
<dbReference type="SUPFAM" id="SSF54236">
    <property type="entry name" value="Ubiquitin-like"/>
    <property type="match status" value="1"/>
</dbReference>
<dbReference type="InterPro" id="IPR015940">
    <property type="entry name" value="UBA"/>
</dbReference>
<dbReference type="SMART" id="SM00165">
    <property type="entry name" value="UBA"/>
    <property type="match status" value="1"/>
</dbReference>
<feature type="region of interest" description="Disordered" evidence="4">
    <location>
        <begin position="43"/>
        <end position="95"/>
    </location>
</feature>
<dbReference type="GO" id="GO:0032435">
    <property type="term" value="P:negative regulation of proteasomal ubiquitin-dependent protein catabolic process"/>
    <property type="evidence" value="ECO:0007669"/>
    <property type="project" value="TreeGrafter"/>
</dbReference>
<dbReference type="InterPro" id="IPR029071">
    <property type="entry name" value="Ubiquitin-like_domsf"/>
</dbReference>
<dbReference type="FunFam" id="1.10.8.10:FF:000044">
    <property type="entry name" value="UBX domain-containing protein 1"/>
    <property type="match status" value="1"/>
</dbReference>
<evidence type="ECO:0000259" key="5">
    <source>
        <dbReference type="PROSITE" id="PS50030"/>
    </source>
</evidence>
<dbReference type="InterPro" id="IPR013087">
    <property type="entry name" value="Znf_C2H2_type"/>
</dbReference>
<keyword evidence="3" id="KW-0175">Coiled coil</keyword>
<dbReference type="SUPFAM" id="SSF46934">
    <property type="entry name" value="UBA-like"/>
    <property type="match status" value="1"/>
</dbReference>
<evidence type="ECO:0000313" key="7">
    <source>
        <dbReference type="EMBL" id="KAI8040967.1"/>
    </source>
</evidence>
<dbReference type="Pfam" id="PF22562">
    <property type="entry name" value="UBA_7"/>
    <property type="match status" value="1"/>
</dbReference>
<evidence type="ECO:0000256" key="3">
    <source>
        <dbReference type="ARBA" id="ARBA00023054"/>
    </source>
</evidence>
<dbReference type="Proteomes" id="UP001059596">
    <property type="component" value="Unassembled WGS sequence"/>
</dbReference>
<keyword evidence="2" id="KW-0963">Cytoplasm</keyword>
<dbReference type="OrthoDB" id="10254930at2759"/>
<dbReference type="SMART" id="SM00166">
    <property type="entry name" value="UBX"/>
    <property type="match status" value="1"/>
</dbReference>
<evidence type="ECO:0008006" key="9">
    <source>
        <dbReference type="Google" id="ProtNLM"/>
    </source>
</evidence>
<dbReference type="GO" id="GO:0005737">
    <property type="term" value="C:cytoplasm"/>
    <property type="evidence" value="ECO:0007669"/>
    <property type="project" value="UniProtKB-SubCell"/>
</dbReference>
<proteinExistence type="predicted"/>
<evidence type="ECO:0000259" key="6">
    <source>
        <dbReference type="PROSITE" id="PS50033"/>
    </source>
</evidence>
<dbReference type="EMBL" id="JAMKOV010000003">
    <property type="protein sequence ID" value="KAI8040967.1"/>
    <property type="molecule type" value="Genomic_DNA"/>
</dbReference>
<feature type="compositionally biased region" description="Low complexity" evidence="4">
    <location>
        <begin position="235"/>
        <end position="253"/>
    </location>
</feature>
<feature type="domain" description="UBX" evidence="6">
    <location>
        <begin position="256"/>
        <end position="333"/>
    </location>
</feature>
<dbReference type="GO" id="GO:0031397">
    <property type="term" value="P:negative regulation of protein ubiquitination"/>
    <property type="evidence" value="ECO:0007669"/>
    <property type="project" value="TreeGrafter"/>
</dbReference>
<name>A0A9Q0BQG3_9MUSC</name>
<evidence type="ECO:0000256" key="1">
    <source>
        <dbReference type="ARBA" id="ARBA00004496"/>
    </source>
</evidence>
<gene>
    <name evidence="7" type="ORF">M5D96_005216</name>
</gene>
<organism evidence="7 8">
    <name type="scientific">Drosophila gunungcola</name>
    <name type="common">fruit fly</name>
    <dbReference type="NCBI Taxonomy" id="103775"/>
    <lineage>
        <taxon>Eukaryota</taxon>
        <taxon>Metazoa</taxon>
        <taxon>Ecdysozoa</taxon>
        <taxon>Arthropoda</taxon>
        <taxon>Hexapoda</taxon>
        <taxon>Insecta</taxon>
        <taxon>Pterygota</taxon>
        <taxon>Neoptera</taxon>
        <taxon>Endopterygota</taxon>
        <taxon>Diptera</taxon>
        <taxon>Brachycera</taxon>
        <taxon>Muscomorpha</taxon>
        <taxon>Ephydroidea</taxon>
        <taxon>Drosophilidae</taxon>
        <taxon>Drosophila</taxon>
        <taxon>Sophophora</taxon>
    </lineage>
</organism>
<dbReference type="PANTHER" id="PTHR46340">
    <property type="entry name" value="UBX DOMAIN-CONTAINING PROTEIN 1"/>
    <property type="match status" value="1"/>
</dbReference>
<dbReference type="PROSITE" id="PS00028">
    <property type="entry name" value="ZINC_FINGER_C2H2_1"/>
    <property type="match status" value="1"/>
</dbReference>
<dbReference type="Pfam" id="PF24560">
    <property type="entry name" value="zf-C2H2_OTU1_C"/>
    <property type="match status" value="1"/>
</dbReference>
<feature type="compositionally biased region" description="Low complexity" evidence="4">
    <location>
        <begin position="64"/>
        <end position="78"/>
    </location>
</feature>
<dbReference type="Pfam" id="PF00789">
    <property type="entry name" value="UBX"/>
    <property type="match status" value="1"/>
</dbReference>
<evidence type="ECO:0000256" key="2">
    <source>
        <dbReference type="ARBA" id="ARBA00022490"/>
    </source>
</evidence>
<feature type="domain" description="UBA" evidence="5">
    <location>
        <begin position="1"/>
        <end position="39"/>
    </location>
</feature>
<dbReference type="CDD" id="cd14302">
    <property type="entry name" value="UBA_UBXN1"/>
    <property type="match status" value="1"/>
</dbReference>
<dbReference type="CDD" id="cd01772">
    <property type="entry name" value="UBX_UBXN1"/>
    <property type="match status" value="1"/>
</dbReference>
<dbReference type="FunFam" id="3.10.20.90:FF:000134">
    <property type="entry name" value="UBX domain-containing protein 1"/>
    <property type="match status" value="1"/>
</dbReference>
<dbReference type="GO" id="GO:0005634">
    <property type="term" value="C:nucleus"/>
    <property type="evidence" value="ECO:0007669"/>
    <property type="project" value="TreeGrafter"/>
</dbReference>
<comment type="caution">
    <text evidence="7">The sequence shown here is derived from an EMBL/GenBank/DDBJ whole genome shotgun (WGS) entry which is preliminary data.</text>
</comment>
<comment type="subcellular location">
    <subcellularLocation>
        <location evidence="1">Cytoplasm</location>
    </subcellularLocation>
</comment>
<dbReference type="GO" id="GO:0036435">
    <property type="term" value="F:K48-linked polyubiquitin modification-dependent protein binding"/>
    <property type="evidence" value="ECO:0007669"/>
    <property type="project" value="TreeGrafter"/>
</dbReference>
<dbReference type="InterPro" id="IPR041923">
    <property type="entry name" value="UBA_UBXN1"/>
</dbReference>
<dbReference type="InterPro" id="IPR009060">
    <property type="entry name" value="UBA-like_sf"/>
</dbReference>
<keyword evidence="8" id="KW-1185">Reference proteome</keyword>
<dbReference type="PANTHER" id="PTHR46340:SF1">
    <property type="entry name" value="UBX DOMAIN-CONTAINING PROTEIN 1"/>
    <property type="match status" value="1"/>
</dbReference>